<dbReference type="EMBL" id="JDRS01000002">
    <property type="protein sequence ID" value="KDS94223.1"/>
    <property type="molecule type" value="Genomic_DNA"/>
</dbReference>
<gene>
    <name evidence="3" type="ORF">DHOM_03000</name>
</gene>
<evidence type="ECO:0000313" key="4">
    <source>
        <dbReference type="Proteomes" id="UP000030182"/>
    </source>
</evidence>
<dbReference type="Proteomes" id="UP000030182">
    <property type="component" value="Unassembled WGS sequence"/>
</dbReference>
<organism evidence="3 4">
    <name type="scientific">Dermabacter hominis 1368</name>
    <dbReference type="NCBI Taxonomy" id="1450519"/>
    <lineage>
        <taxon>Bacteria</taxon>
        <taxon>Bacillati</taxon>
        <taxon>Actinomycetota</taxon>
        <taxon>Actinomycetes</taxon>
        <taxon>Micrococcales</taxon>
        <taxon>Dermabacteraceae</taxon>
        <taxon>Dermabacter</taxon>
    </lineage>
</organism>
<comment type="caution">
    <text evidence="3">The sequence shown here is derived from an EMBL/GenBank/DDBJ whole genome shotgun (WGS) entry which is preliminary data.</text>
</comment>
<evidence type="ECO:0000313" key="3">
    <source>
        <dbReference type="EMBL" id="KDS94223.1"/>
    </source>
</evidence>
<feature type="domain" description="DUF7718" evidence="2">
    <location>
        <begin position="57"/>
        <end position="143"/>
    </location>
</feature>
<accession>A0ABR4SLX6</accession>
<evidence type="ECO:0000256" key="1">
    <source>
        <dbReference type="SAM" id="MobiDB-lite"/>
    </source>
</evidence>
<proteinExistence type="predicted"/>
<feature type="region of interest" description="Disordered" evidence="1">
    <location>
        <begin position="1"/>
        <end position="33"/>
    </location>
</feature>
<dbReference type="Pfam" id="PF24839">
    <property type="entry name" value="DUF7718"/>
    <property type="match status" value="1"/>
</dbReference>
<reference evidence="3 4" key="1">
    <citation type="submission" date="2014-01" db="EMBL/GenBank/DDBJ databases">
        <title>Draft genome sequence of the multidrug-resistant clinical isolate Dermabacter hominis 1368.</title>
        <authorList>
            <person name="Albersmeier A."/>
            <person name="Bomholt C."/>
            <person name="Glaub A."/>
            <person name="Ruckert C."/>
            <person name="Soriano F."/>
            <person name="Fernandez-Natal I."/>
            <person name="Tauch A."/>
        </authorList>
    </citation>
    <scope>NUCLEOTIDE SEQUENCE [LARGE SCALE GENOMIC DNA]</scope>
    <source>
        <strain evidence="3 4">1368</strain>
    </source>
</reference>
<sequence length="144" mass="16311">MQKGKSNRKLPNMSGLGQAHTDDPPPRYTPPPRHACSIVEFPVEINAQLESFSRIWVYKGRVVDFAVMLFSVEHGDRVQVARIDTSHGEVHRHRLTVGQGTVGERVHIATIPVEGGWDFVDQQYSAASAYISTQAEQLYRRWKQ</sequence>
<protein>
    <recommendedName>
        <fullName evidence="2">DUF7718 domain-containing protein</fullName>
    </recommendedName>
</protein>
<dbReference type="RefSeq" id="WP_034370594.1">
    <property type="nucleotide sequence ID" value="NZ_KN323183.1"/>
</dbReference>
<dbReference type="InterPro" id="IPR056135">
    <property type="entry name" value="DUF7718"/>
</dbReference>
<name>A0ABR4SLX6_9MICO</name>
<keyword evidence="4" id="KW-1185">Reference proteome</keyword>
<evidence type="ECO:0000259" key="2">
    <source>
        <dbReference type="Pfam" id="PF24839"/>
    </source>
</evidence>